<gene>
    <name evidence="1" type="ORF">LCGC14_1775350</name>
</gene>
<reference evidence="1" key="1">
    <citation type="journal article" date="2015" name="Nature">
        <title>Complex archaea that bridge the gap between prokaryotes and eukaryotes.</title>
        <authorList>
            <person name="Spang A."/>
            <person name="Saw J.H."/>
            <person name="Jorgensen S.L."/>
            <person name="Zaremba-Niedzwiedzka K."/>
            <person name="Martijn J."/>
            <person name="Lind A.E."/>
            <person name="van Eijk R."/>
            <person name="Schleper C."/>
            <person name="Guy L."/>
            <person name="Ettema T.J."/>
        </authorList>
    </citation>
    <scope>NUCLEOTIDE SEQUENCE</scope>
</reference>
<accession>A0A0F9JWR8</accession>
<comment type="caution">
    <text evidence="1">The sequence shown here is derived from an EMBL/GenBank/DDBJ whole genome shotgun (WGS) entry which is preliminary data.</text>
</comment>
<proteinExistence type="predicted"/>
<sequence>MCPGLEQILKHYTDGLITDTEAWRNLVVHVAECRTCLPNGLAVV</sequence>
<evidence type="ECO:0000313" key="1">
    <source>
        <dbReference type="EMBL" id="KKM03343.1"/>
    </source>
</evidence>
<organism evidence="1">
    <name type="scientific">marine sediment metagenome</name>
    <dbReference type="NCBI Taxonomy" id="412755"/>
    <lineage>
        <taxon>unclassified sequences</taxon>
        <taxon>metagenomes</taxon>
        <taxon>ecological metagenomes</taxon>
    </lineage>
</organism>
<name>A0A0F9JWR8_9ZZZZ</name>
<protein>
    <submittedName>
        <fullName evidence="1">Uncharacterized protein</fullName>
    </submittedName>
</protein>
<dbReference type="EMBL" id="LAZR01016705">
    <property type="protein sequence ID" value="KKM03343.1"/>
    <property type="molecule type" value="Genomic_DNA"/>
</dbReference>
<dbReference type="AlphaFoldDB" id="A0A0F9JWR8"/>